<protein>
    <submittedName>
        <fullName evidence="2">SFI1 protein</fullName>
    </submittedName>
</protein>
<organism evidence="2 3">
    <name type="scientific">Branchiostoma lanceolatum</name>
    <name type="common">Common lancelet</name>
    <name type="synonym">Amphioxus lanceolatum</name>
    <dbReference type="NCBI Taxonomy" id="7740"/>
    <lineage>
        <taxon>Eukaryota</taxon>
        <taxon>Metazoa</taxon>
        <taxon>Chordata</taxon>
        <taxon>Cephalochordata</taxon>
        <taxon>Leptocardii</taxon>
        <taxon>Amphioxiformes</taxon>
        <taxon>Branchiostomatidae</taxon>
        <taxon>Branchiostoma</taxon>
    </lineage>
</organism>
<sequence length="1428" mass="170148">MDGRGLPTSLPTISVADARLKADRFAARDDRPIRAKAKQALVKELHTQLKVKAERLQLAARGIAGEGDAREGNPYGLQIPSQEKRQFGSGQRAPSSSKIPKPLTRKVDAKTTKMGKTRDVRSAEDAGRARKKVRLRPPDVHYTWNRGGRLKEIRIRHIARKYLYLWIGNTFGRVRPSVARALYEKKLKKKAFGEWKDMWWELRKEWKLLIRAEYHNRYRVASIVWQAWRQYVKRQRVRNAKMALAVEHDSKKRREATWEAWRVYVQVRRTKNVMYRVAANRANLCLQRQMWRTWLARLQQAREEKEQQLMALQHWAYVLTQNTWQLWVKALLQRRQEKMKLDSAKQLHHQIITRRCLTAWLTYLTVRREKRQRRAHAESVYRRLLLGRAYHHWQSRWHVLHIIHEQRLAMEQLTHRVQLRKALTHWKHFVELQREQRDLEALAVQHQRKQCLKTYLSVLKLAVVQRRLKDMKNRLAMETAYRKLTKRVWEMWMKKCEHREELKLLPATRIARHHHRQVKLKKAWTTWMAYVQWRRHRENQYIQADAHYAARCLPRTLERWKWFIELSQEKKDRQLKAVAFRREALQARFFYGWWTATQQRRDIRLMERMAILHHNGAIIKAHLRLWRLRTREARREQEKEEVALQHYEYQLCLKAIQQWKDFTKENLTRHEQDRMAVRHHYRRQLRRVWTHWAQYVAYRRIKLQKKARGDQHYQQHILTKVMQTWKLYHGQAKRINMEVQQRVHNHNIATLRWALSRWLENVRSQVENRQKEGQAQKHWGREMLKLVFQTWHEYSVMHAYRKQQTEQKVAEARTKLDQAKLKRMFSTWVHHHHMLKQEHRKELKADQHYRQHCLQTHYHTWRQFVALCLRKTLLKRQSEWLCRTQITAKFFLIWKCQLNLAHEEREKTTQALWHWSICLQYKTLQAWLWYTAERRRKADRIAVAMETRRRRLLREGVAQWLAMAADMADMRSKMAAQRQADVAYDTFQIVRKCAMRWREKTLAGRCKDKRLTRGVKTVPEPAVKDAPSVTRPTPSVASPVRPTPADHTRGMQAVDRSMTGPYATRRERPKPRHPDFLADSLKREGLLPKPPSKMESILISTPYYTQDQNLYLQQQGLPVIPTSKPQVPIAAATYPTSTETDETQTQVPSKHPTRDPYVADNTSKTQTKVTDTRPTPHRSENVAKVLNSESRPRPIAPHLATRTTKPGKDQVTPKIAGNREKSLPSPTRGVKPLNPVVGEYELIPPSAFMVPKTDRQAANQTSPKHLEGKNASLLPPAVFESPEKEDRVKDADRRKDRIEKQTSGADEQAERAEEKGDGSSHLQNGQKTLLEEMLQIKEVMQKYKENRKRLKRIEQHYKQLSSWLKEQHHLEGQDDEVLQQVRLELQEMETEKDELTTKLQEEKPTIEAMAVRAQDILALEGNLVNVVE</sequence>
<reference evidence="2" key="1">
    <citation type="submission" date="2022-01" db="EMBL/GenBank/DDBJ databases">
        <authorList>
            <person name="Braso-Vives M."/>
        </authorList>
    </citation>
    <scope>NUCLEOTIDE SEQUENCE</scope>
</reference>
<feature type="region of interest" description="Disordered" evidence="1">
    <location>
        <begin position="1192"/>
        <end position="1232"/>
    </location>
</feature>
<dbReference type="PANTHER" id="PTHR22028">
    <property type="entry name" value="SFI1 SPINDLE BODY DOMAIN-CONTAINING PROTEIN-RELATED"/>
    <property type="match status" value="1"/>
</dbReference>
<dbReference type="PANTHER" id="PTHR22028:SF4">
    <property type="entry name" value="PROTEIN SFI1 HOMOLOG"/>
    <property type="match status" value="1"/>
</dbReference>
<proteinExistence type="predicted"/>
<dbReference type="OrthoDB" id="195843at2759"/>
<feature type="compositionally biased region" description="Polar residues" evidence="1">
    <location>
        <begin position="1160"/>
        <end position="1173"/>
    </location>
</feature>
<dbReference type="InterPro" id="IPR052270">
    <property type="entry name" value="CACF_protein"/>
</dbReference>
<dbReference type="EMBL" id="OV696688">
    <property type="protein sequence ID" value="CAH1257862.1"/>
    <property type="molecule type" value="Genomic_DNA"/>
</dbReference>
<evidence type="ECO:0000313" key="3">
    <source>
        <dbReference type="Proteomes" id="UP000838412"/>
    </source>
</evidence>
<keyword evidence="3" id="KW-1185">Reference proteome</keyword>
<name>A0A8J9ZLU8_BRALA</name>
<feature type="compositionally biased region" description="Polar residues" evidence="1">
    <location>
        <begin position="1135"/>
        <end position="1148"/>
    </location>
</feature>
<feature type="compositionally biased region" description="Basic and acidic residues" evidence="1">
    <location>
        <begin position="1308"/>
        <end position="1318"/>
    </location>
</feature>
<gene>
    <name evidence="2" type="primary">SFI1</name>
    <name evidence="2" type="ORF">BLAG_LOCUS15626</name>
</gene>
<feature type="compositionally biased region" description="Basic and acidic residues" evidence="1">
    <location>
        <begin position="1072"/>
        <end position="1086"/>
    </location>
</feature>
<evidence type="ECO:0000256" key="1">
    <source>
        <dbReference type="SAM" id="MobiDB-lite"/>
    </source>
</evidence>
<feature type="compositionally biased region" description="Polar residues" evidence="1">
    <location>
        <begin position="88"/>
        <end position="98"/>
    </location>
</feature>
<dbReference type="Proteomes" id="UP000838412">
    <property type="component" value="Chromosome 3"/>
</dbReference>
<dbReference type="GO" id="GO:0019902">
    <property type="term" value="F:phosphatase binding"/>
    <property type="evidence" value="ECO:0007669"/>
    <property type="project" value="TreeGrafter"/>
</dbReference>
<feature type="region of interest" description="Disordered" evidence="1">
    <location>
        <begin position="1022"/>
        <end position="1089"/>
    </location>
</feature>
<feature type="compositionally biased region" description="Basic and acidic residues" evidence="1">
    <location>
        <begin position="1281"/>
        <end position="1300"/>
    </location>
</feature>
<accession>A0A8J9ZLU8</accession>
<feature type="compositionally biased region" description="Basic and acidic residues" evidence="1">
    <location>
        <begin position="105"/>
        <end position="128"/>
    </location>
</feature>
<feature type="region of interest" description="Disordered" evidence="1">
    <location>
        <begin position="1253"/>
        <end position="1324"/>
    </location>
</feature>
<feature type="region of interest" description="Disordered" evidence="1">
    <location>
        <begin position="65"/>
        <end position="132"/>
    </location>
</feature>
<feature type="region of interest" description="Disordered" evidence="1">
    <location>
        <begin position="1135"/>
        <end position="1177"/>
    </location>
</feature>
<evidence type="ECO:0000313" key="2">
    <source>
        <dbReference type="EMBL" id="CAH1257862.1"/>
    </source>
</evidence>